<proteinExistence type="predicted"/>
<reference evidence="4" key="1">
    <citation type="submission" date="2016-10" db="EMBL/GenBank/DDBJ databases">
        <authorList>
            <person name="Varghese N."/>
            <person name="Submissions S."/>
        </authorList>
    </citation>
    <scope>NUCLEOTIDE SEQUENCE [LARGE SCALE GENOMIC DNA]</scope>
    <source>
        <strain evidence="4">DSM 26922</strain>
    </source>
</reference>
<gene>
    <name evidence="3" type="ORF">SAMN04488001_2570</name>
</gene>
<dbReference type="Proteomes" id="UP000199441">
    <property type="component" value="Unassembled WGS sequence"/>
</dbReference>
<feature type="compositionally biased region" description="Gly residues" evidence="1">
    <location>
        <begin position="76"/>
        <end position="88"/>
    </location>
</feature>
<feature type="compositionally biased region" description="Low complexity" evidence="1">
    <location>
        <begin position="57"/>
        <end position="75"/>
    </location>
</feature>
<feature type="chain" id="PRO_5011439012" description="PRC-barrel domain-containing protein" evidence="2">
    <location>
        <begin position="24"/>
        <end position="239"/>
    </location>
</feature>
<evidence type="ECO:0008006" key="5">
    <source>
        <dbReference type="Google" id="ProtNLM"/>
    </source>
</evidence>
<evidence type="ECO:0000313" key="3">
    <source>
        <dbReference type="EMBL" id="SDX16459.1"/>
    </source>
</evidence>
<feature type="region of interest" description="Disordered" evidence="1">
    <location>
        <begin position="57"/>
        <end position="140"/>
    </location>
</feature>
<feature type="signal peptide" evidence="2">
    <location>
        <begin position="1"/>
        <end position="23"/>
    </location>
</feature>
<dbReference type="RefSeq" id="WP_089947336.1">
    <property type="nucleotide sequence ID" value="NZ_FNOI01000004.1"/>
</dbReference>
<feature type="compositionally biased region" description="Gly residues" evidence="1">
    <location>
        <begin position="107"/>
        <end position="132"/>
    </location>
</feature>
<keyword evidence="4" id="KW-1185">Reference proteome</keyword>
<protein>
    <recommendedName>
        <fullName evidence="5">PRC-barrel domain-containing protein</fullName>
    </recommendedName>
</protein>
<dbReference type="EMBL" id="FNOI01000004">
    <property type="protein sequence ID" value="SDX16459.1"/>
    <property type="molecule type" value="Genomic_DNA"/>
</dbReference>
<evidence type="ECO:0000256" key="1">
    <source>
        <dbReference type="SAM" id="MobiDB-lite"/>
    </source>
</evidence>
<evidence type="ECO:0000256" key="2">
    <source>
        <dbReference type="SAM" id="SignalP"/>
    </source>
</evidence>
<accession>A0A1H2ZIB6</accession>
<name>A0A1H2ZIB6_9RHOB</name>
<keyword evidence="2" id="KW-0732">Signal</keyword>
<organism evidence="3 4">
    <name type="scientific">Litoreibacter albidus</name>
    <dbReference type="NCBI Taxonomy" id="670155"/>
    <lineage>
        <taxon>Bacteria</taxon>
        <taxon>Pseudomonadati</taxon>
        <taxon>Pseudomonadota</taxon>
        <taxon>Alphaproteobacteria</taxon>
        <taxon>Rhodobacterales</taxon>
        <taxon>Roseobacteraceae</taxon>
        <taxon>Litoreibacter</taxon>
    </lineage>
</organism>
<sequence>MFGFKKTCAFALATTLTTLPAQALDLGVSASVGGIGASVSAGLGGSSNNGGISASADVGSTGSNSSGGSVASASVGVGGSGSGSGSHSGGINADVNIGSSGGSNSNSGGGSGGGGVNVNVGVGGGSGSGGGTTTNNGNKAPVVQASLPSRNRNNSSAVAPLRLKKSDIVGMLVMDSNGVPVGSVLRVNRILSSTIDLTVKFSSMHFGKSKLGRISFPTNRLKSEGVHLRVSLNTLQDSY</sequence>
<dbReference type="AlphaFoldDB" id="A0A1H2ZIB6"/>
<evidence type="ECO:0000313" key="4">
    <source>
        <dbReference type="Proteomes" id="UP000199441"/>
    </source>
</evidence>